<organism evidence="1 2">
    <name type="scientific">Bacteroides faecalis</name>
    <dbReference type="NCBI Taxonomy" id="2447885"/>
    <lineage>
        <taxon>Bacteria</taxon>
        <taxon>Pseudomonadati</taxon>
        <taxon>Bacteroidota</taxon>
        <taxon>Bacteroidia</taxon>
        <taxon>Bacteroidales</taxon>
        <taxon>Bacteroidaceae</taxon>
        <taxon>Bacteroides</taxon>
    </lineage>
</organism>
<evidence type="ECO:0000313" key="1">
    <source>
        <dbReference type="EMBL" id="GCB33787.1"/>
    </source>
</evidence>
<proteinExistence type="predicted"/>
<reference evidence="1 2" key="1">
    <citation type="submission" date="2018-10" db="EMBL/GenBank/DDBJ databases">
        <title>Draft Genome Sequence of Bacteroides sp. KCTC 15687.</title>
        <authorList>
            <person name="Yu S.Y."/>
            <person name="Kim J.S."/>
            <person name="Oh B.S."/>
            <person name="Park S.H."/>
            <person name="Kang S.W."/>
            <person name="Park J.E."/>
            <person name="Choi S.H."/>
            <person name="Han K.I."/>
            <person name="Lee K.C."/>
            <person name="Eom M.K."/>
            <person name="Suh M.K."/>
            <person name="Lee D.H."/>
            <person name="Yoon H."/>
            <person name="Kim B."/>
            <person name="Yang S.J."/>
            <person name="Lee J.S."/>
            <person name="Lee J.H."/>
        </authorList>
    </citation>
    <scope>NUCLEOTIDE SEQUENCE [LARGE SCALE GENOMIC DNA]</scope>
    <source>
        <strain evidence="1 2">KCTC 15687</strain>
    </source>
</reference>
<protein>
    <submittedName>
        <fullName evidence="1">Uncharacterized protein</fullName>
    </submittedName>
</protein>
<gene>
    <name evidence="1" type="ORF">KGMB02408_07320</name>
</gene>
<sequence>MDKNLVDWYNSYLISPKDRLQEISNIVVADTFFSPKIFITPIYENNFHVISRFRNDAVLYYPTLIKKTGKRGHPKWYDGTIDFTNLDLIRCAEYEVNKRKLYSLRAYAKALKRYVPLSVWYPMDGRTGKWQLYFSTDDSQDAREVLDF</sequence>
<dbReference type="EMBL" id="BHWB01000002">
    <property type="protein sequence ID" value="GCB33787.1"/>
    <property type="molecule type" value="Genomic_DNA"/>
</dbReference>
<accession>A0A401LQS2</accession>
<comment type="caution">
    <text evidence="1">The sequence shown here is derived from an EMBL/GenBank/DDBJ whole genome shotgun (WGS) entry which is preliminary data.</text>
</comment>
<dbReference type="Proteomes" id="UP000288079">
    <property type="component" value="Unassembled WGS sequence"/>
</dbReference>
<name>A0A401LQS2_9BACE</name>
<dbReference type="AlphaFoldDB" id="A0A401LQS2"/>
<evidence type="ECO:0000313" key="2">
    <source>
        <dbReference type="Proteomes" id="UP000288079"/>
    </source>
</evidence>
<keyword evidence="2" id="KW-1185">Reference proteome</keyword>